<dbReference type="Proteomes" id="UP001164743">
    <property type="component" value="Chromosome 15A"/>
</dbReference>
<gene>
    <name evidence="2" type="ORF">PtA15_15A190</name>
</gene>
<feature type="compositionally biased region" description="Basic residues" evidence="1">
    <location>
        <begin position="110"/>
        <end position="120"/>
    </location>
</feature>
<evidence type="ECO:0000313" key="3">
    <source>
        <dbReference type="Proteomes" id="UP001164743"/>
    </source>
</evidence>
<feature type="region of interest" description="Disordered" evidence="1">
    <location>
        <begin position="45"/>
        <end position="130"/>
    </location>
</feature>
<proteinExistence type="predicted"/>
<dbReference type="GeneID" id="77804266"/>
<accession>A0ABY7D5C2</accession>
<evidence type="ECO:0000256" key="1">
    <source>
        <dbReference type="SAM" id="MobiDB-lite"/>
    </source>
</evidence>
<reference evidence="2" key="1">
    <citation type="submission" date="2022-10" db="EMBL/GenBank/DDBJ databases">
        <title>Puccinia triticina Genome sequencing and assembly.</title>
        <authorList>
            <person name="Li C."/>
        </authorList>
    </citation>
    <scope>NUCLEOTIDE SEQUENCE</scope>
    <source>
        <strain evidence="2">Pt15</strain>
    </source>
</reference>
<protein>
    <submittedName>
        <fullName evidence="2">Uncharacterized protein</fullName>
    </submittedName>
</protein>
<name>A0ABY7D5C2_9BASI</name>
<sequence>MSGDNDQELLDAWMKCNELAQHTTWNPAQRAALIGLAKEIKVNFKNSDDEAGQPLQTRAPNQQTQPNSLAPTGQEPSRLAEGSSHPAQQPSCPAQGPTHLAKEPSCPAKKTSHLAKKTSHLAKEPSRPAQ</sequence>
<feature type="compositionally biased region" description="Polar residues" evidence="1">
    <location>
        <begin position="54"/>
        <end position="75"/>
    </location>
</feature>
<dbReference type="RefSeq" id="XP_053027353.1">
    <property type="nucleotide sequence ID" value="XM_053163371.1"/>
</dbReference>
<organism evidence="2 3">
    <name type="scientific">Puccinia triticina</name>
    <dbReference type="NCBI Taxonomy" id="208348"/>
    <lineage>
        <taxon>Eukaryota</taxon>
        <taxon>Fungi</taxon>
        <taxon>Dikarya</taxon>
        <taxon>Basidiomycota</taxon>
        <taxon>Pucciniomycotina</taxon>
        <taxon>Pucciniomycetes</taxon>
        <taxon>Pucciniales</taxon>
        <taxon>Pucciniaceae</taxon>
        <taxon>Puccinia</taxon>
    </lineage>
</organism>
<dbReference type="EMBL" id="CP110435">
    <property type="protein sequence ID" value="WAQ91798.1"/>
    <property type="molecule type" value="Genomic_DNA"/>
</dbReference>
<feature type="compositionally biased region" description="Basic and acidic residues" evidence="1">
    <location>
        <begin position="121"/>
        <end position="130"/>
    </location>
</feature>
<evidence type="ECO:0000313" key="2">
    <source>
        <dbReference type="EMBL" id="WAQ91798.1"/>
    </source>
</evidence>
<keyword evidence="3" id="KW-1185">Reference proteome</keyword>